<proteinExistence type="predicted"/>
<feature type="region of interest" description="Disordered" evidence="2">
    <location>
        <begin position="929"/>
        <end position="956"/>
    </location>
</feature>
<dbReference type="PANTHER" id="PTHR22874">
    <property type="entry name" value="ACTIVATING MOLECULE IN BECN1-REGULATED AUTOPHAGY PROTEIN 1"/>
    <property type="match status" value="1"/>
</dbReference>
<feature type="region of interest" description="Disordered" evidence="2">
    <location>
        <begin position="438"/>
        <end position="468"/>
    </location>
</feature>
<dbReference type="InterPro" id="IPR036322">
    <property type="entry name" value="WD40_repeat_dom_sf"/>
</dbReference>
<gene>
    <name evidence="4 5 6" type="primary">LOC108557506</name>
</gene>
<feature type="compositionally biased region" description="Low complexity" evidence="2">
    <location>
        <begin position="1107"/>
        <end position="1124"/>
    </location>
</feature>
<feature type="region of interest" description="Disordered" evidence="2">
    <location>
        <begin position="613"/>
        <end position="741"/>
    </location>
</feature>
<feature type="region of interest" description="Disordered" evidence="2">
    <location>
        <begin position="840"/>
        <end position="862"/>
    </location>
</feature>
<feature type="compositionally biased region" description="Low complexity" evidence="2">
    <location>
        <begin position="498"/>
        <end position="516"/>
    </location>
</feature>
<organism evidence="3 6">
    <name type="scientific">Nicrophorus vespilloides</name>
    <name type="common">Boreal carrion beetle</name>
    <dbReference type="NCBI Taxonomy" id="110193"/>
    <lineage>
        <taxon>Eukaryota</taxon>
        <taxon>Metazoa</taxon>
        <taxon>Ecdysozoa</taxon>
        <taxon>Arthropoda</taxon>
        <taxon>Hexapoda</taxon>
        <taxon>Insecta</taxon>
        <taxon>Pterygota</taxon>
        <taxon>Neoptera</taxon>
        <taxon>Endopterygota</taxon>
        <taxon>Coleoptera</taxon>
        <taxon>Polyphaga</taxon>
        <taxon>Staphyliniformia</taxon>
        <taxon>Silphidae</taxon>
        <taxon>Nicrophorinae</taxon>
        <taxon>Nicrophorus</taxon>
    </lineage>
</organism>
<dbReference type="InterPro" id="IPR001680">
    <property type="entry name" value="WD40_rpt"/>
</dbReference>
<dbReference type="RefSeq" id="XP_017769520.1">
    <property type="nucleotide sequence ID" value="XM_017914031.1"/>
</dbReference>
<evidence type="ECO:0000313" key="4">
    <source>
        <dbReference type="RefSeq" id="XP_017769519.1"/>
    </source>
</evidence>
<keyword evidence="1" id="KW-0853">WD repeat</keyword>
<dbReference type="InterPro" id="IPR052596">
    <property type="entry name" value="AMBRA1_autophagy"/>
</dbReference>
<feature type="compositionally biased region" description="Low complexity" evidence="2">
    <location>
        <begin position="343"/>
        <end position="372"/>
    </location>
</feature>
<dbReference type="RefSeq" id="XP_017769521.1">
    <property type="nucleotide sequence ID" value="XM_017914032.1"/>
</dbReference>
<dbReference type="SUPFAM" id="SSF50978">
    <property type="entry name" value="WD40 repeat-like"/>
    <property type="match status" value="2"/>
</dbReference>
<feature type="compositionally biased region" description="Basic and acidic residues" evidence="2">
    <location>
        <begin position="391"/>
        <end position="400"/>
    </location>
</feature>
<dbReference type="PROSITE" id="PS50082">
    <property type="entry name" value="WD_REPEATS_2"/>
    <property type="match status" value="1"/>
</dbReference>
<feature type="compositionally biased region" description="Basic residues" evidence="2">
    <location>
        <begin position="644"/>
        <end position="657"/>
    </location>
</feature>
<dbReference type="PANTHER" id="PTHR22874:SF1">
    <property type="entry name" value="ACTIVATING MOLECULE IN BECN1-REGULATED AUTOPHAGY PROTEIN 1"/>
    <property type="match status" value="1"/>
</dbReference>
<dbReference type="Gene3D" id="2.130.10.10">
    <property type="entry name" value="YVTN repeat-like/Quinoprotein amine dehydrogenase"/>
    <property type="match status" value="1"/>
</dbReference>
<feature type="compositionally biased region" description="Low complexity" evidence="2">
    <location>
        <begin position="1139"/>
        <end position="1153"/>
    </location>
</feature>
<evidence type="ECO:0000313" key="3">
    <source>
        <dbReference type="Proteomes" id="UP000695000"/>
    </source>
</evidence>
<keyword evidence="3" id="KW-1185">Reference proteome</keyword>
<feature type="region of interest" description="Disordered" evidence="2">
    <location>
        <begin position="483"/>
        <end position="564"/>
    </location>
</feature>
<feature type="region of interest" description="Disordered" evidence="2">
    <location>
        <begin position="1107"/>
        <end position="1159"/>
    </location>
</feature>
<feature type="repeat" description="WD" evidence="1">
    <location>
        <begin position="112"/>
        <end position="154"/>
    </location>
</feature>
<feature type="region of interest" description="Disordered" evidence="2">
    <location>
        <begin position="762"/>
        <end position="781"/>
    </location>
</feature>
<feature type="compositionally biased region" description="Polar residues" evidence="2">
    <location>
        <begin position="703"/>
        <end position="730"/>
    </location>
</feature>
<feature type="compositionally biased region" description="Low complexity" evidence="2">
    <location>
        <begin position="525"/>
        <end position="560"/>
    </location>
</feature>
<name>A0ABM1M4M1_NICVS</name>
<evidence type="ECO:0000256" key="2">
    <source>
        <dbReference type="SAM" id="MobiDB-lite"/>
    </source>
</evidence>
<dbReference type="Pfam" id="PF00400">
    <property type="entry name" value="WD40"/>
    <property type="match status" value="1"/>
</dbReference>
<dbReference type="GeneID" id="108557506"/>
<dbReference type="Proteomes" id="UP000695000">
    <property type="component" value="Unplaced"/>
</dbReference>
<dbReference type="RefSeq" id="XP_017769519.1">
    <property type="nucleotide sequence ID" value="XM_017914030.1"/>
</dbReference>
<feature type="compositionally biased region" description="Low complexity" evidence="2">
    <location>
        <begin position="929"/>
        <end position="955"/>
    </location>
</feature>
<feature type="region of interest" description="Disordered" evidence="2">
    <location>
        <begin position="1477"/>
        <end position="1496"/>
    </location>
</feature>
<reference evidence="4 5" key="1">
    <citation type="submission" date="2025-05" db="UniProtKB">
        <authorList>
            <consortium name="RefSeq"/>
        </authorList>
    </citation>
    <scope>IDENTIFICATION</scope>
    <source>
        <tissue evidence="4 5">Whole Larva</tissue>
    </source>
</reference>
<evidence type="ECO:0000313" key="6">
    <source>
        <dbReference type="RefSeq" id="XP_017769521.1"/>
    </source>
</evidence>
<feature type="compositionally biased region" description="Low complexity" evidence="2">
    <location>
        <begin position="613"/>
        <end position="632"/>
    </location>
</feature>
<feature type="compositionally biased region" description="Polar residues" evidence="2">
    <location>
        <begin position="401"/>
        <end position="415"/>
    </location>
</feature>
<evidence type="ECO:0000256" key="1">
    <source>
        <dbReference type="PROSITE-ProRule" id="PRU00221"/>
    </source>
</evidence>
<feature type="region of interest" description="Disordered" evidence="2">
    <location>
        <begin position="331"/>
        <end position="421"/>
    </location>
</feature>
<accession>A0ABM1M4M1</accession>
<protein>
    <submittedName>
        <fullName evidence="4 5">Uncharacterized protein LOC108557506 isoform X1</fullName>
    </submittedName>
</protein>
<feature type="compositionally biased region" description="Polar residues" evidence="2">
    <location>
        <begin position="767"/>
        <end position="779"/>
    </location>
</feature>
<evidence type="ECO:0000313" key="5">
    <source>
        <dbReference type="RefSeq" id="XP_017769520.1"/>
    </source>
</evidence>
<sequence>MNQDDDDFNQKIIKIPNVVNNTKNNLEFFNSISKRNLGIRNGAHKTKFHMQAKAEDELIKKQFKELRCEMPGMPRSTFLMVFSPDGTKVASTHGNHNIYVSDVRTGKHIKTLVGHPRTPWCIAFHPSSNQIIGSGCLGGQVRIWDLSGGSEVWTVESQTVIASIAFHPDDRLLVIATYNELHFWDWSKPEPFMHVSTSSAKEKVRYVAFDQLGHKLITGITNSPQTRWERVRAPVPVLRPADNPYSPYRRRITPRLVTNLPNANVPPPAMPTPRYMTCIPPPPRPTGVREPLLSSVPERERRITTCYRDLVQQYEVLVHRYLQIYRPPVMIDQGTDPMEMEHTSTTASTSSPQPSTSTQPTPSSSSEPSTSQNLRKSSATLPAKNKSRRFFKAERLKEQANKTISSTQTVDQPPTSGLCDDIEASLSSSHLESLSRLLSPSTSNISNGPIFLTDSSSSSDEDDKSPKSTYLSLQKLLNERLKTYGDERKYDGTSSRDTNNGGSSAKSSNSTNRATSVNASTQRELANNMNNLSSSDASSASVSSLPSSRRRIPSPSNLPSTSTQPDIEALVHSLDNSGNTSENISVLIRNAEMMITKFRENLQDLQGIDLPSTSASADATSSSSINKSKPSKGTSTNDPLAGVSRKRVHPQHKKINRRPILDSSSDMGSSDEEQVKSKKSHICPESSCSHSDPLDTPIDFSLNDINTTVPNNTNSSGTDHSYAESTTPNEHSYAGMTDGNSNDTVRIHIDLSGVDESIGSVSIPIDHNNTNTPNTSIQSDPPRRQFFSHRLSAFYPTRLTPPPRTSSVPYTNFHVLFGQPPDSSRSQNFAQDEVINYSERVNEDESSQRSYHPFDPPPEISINSENVGIGSMYSNIVHELESSLNDVRSIRANHRLDETSGVLTSFTERLDTIMSQSNAILRNLTNTLDSLPSNSNNNENSNETNGNNSSNTDGLPRWYRSLRTLGMIMRSETPWTEDMDTRRLSSGNPINSDHTYPLNPENPQTANMSPLMVSLHLTVSHIQRQARLLRSQVESIERIDRAMLEVAQLQMMRQMFDELHRHFSVNSSDSNRIGVSSVRQMMAGTRISDSSPYDSPTDEGLLQTQTQLQTQLQPQPHTSSQTQPQPQPQPSTSRGERTNVQNDQSQQINNNNRSRARRPYPRCLFLMHRHYNRRNNIPLGNRRTTAKERVIRRNIYRRFLPTRANTRPSLPDFPRNRTAISNLFNPETLPSMTRRLEHYLMEHGRYIGRTIIPPNAGSTLRSDVAEHMMMLRLNNCRQRINVFLGINEDVNRNEISSVNVDGTSRFGARQALSSIVDCLSRHMEYNSSPHMNANVRSQIWEVIELSLLLSEILLLQIVDSIPPPTGMNLDPERESLSLRIDQMCSRMLQNRLSSQSQQLTRSLRLLRLTVRHATLALGQTYTARRNAMLPSNDTDLDSRQGLLDDIHNCLRNIRRHRENSVEGSWFRTINDMISRIADRDSGNPTTTHTAIDDSSDENTINARASYSRLRRTLYRTSNVNLLNNEESSPAEANNRGWNVPIVQVNDVPLMEPQNSPWHPRFVENRQRLSERLDELRTTGGLFRPRFLHPLYTGGINPFEPDWDDHRDHLYDTDIITTVTPNHRIQVWEFSKDNIPNIREATKNVVVRECKIHNDASVDYATNGTILVTLLPSGGYMNITNRLGVYSLDWKTLGQCLYLANFEQNAVSVSLSPLNRHLIVGLASRRVSIMPSDRWTMARIFKLEKNEYGKMTPIRDLEQNRDTNYMSVNCIRWMPNSGEGLVFATNTGHLRFLT</sequence>
<dbReference type="InterPro" id="IPR015943">
    <property type="entry name" value="WD40/YVTN_repeat-like_dom_sf"/>
</dbReference>
<dbReference type="SMART" id="SM00320">
    <property type="entry name" value="WD40"/>
    <property type="match status" value="4"/>
</dbReference>